<dbReference type="InterPro" id="IPR033139">
    <property type="entry name" value="Caspase_cys_AS"/>
</dbReference>
<organism evidence="3 4">
    <name type="scientific">Chrysemys picta bellii</name>
    <name type="common">Western painted turtle</name>
    <name type="synonym">Emys bellii</name>
    <dbReference type="NCBI Taxonomy" id="8478"/>
    <lineage>
        <taxon>Eukaryota</taxon>
        <taxon>Metazoa</taxon>
        <taxon>Chordata</taxon>
        <taxon>Craniata</taxon>
        <taxon>Vertebrata</taxon>
        <taxon>Euteleostomi</taxon>
        <taxon>Archelosauria</taxon>
        <taxon>Testudinata</taxon>
        <taxon>Testudines</taxon>
        <taxon>Cryptodira</taxon>
        <taxon>Durocryptodira</taxon>
        <taxon>Testudinoidea</taxon>
        <taxon>Emydidae</taxon>
        <taxon>Chrysemys</taxon>
    </lineage>
</organism>
<dbReference type="SUPFAM" id="SSF49899">
    <property type="entry name" value="Concanavalin A-like lectins/glucanases"/>
    <property type="match status" value="1"/>
</dbReference>
<dbReference type="SMART" id="SM00589">
    <property type="entry name" value="PRY"/>
    <property type="match status" value="1"/>
</dbReference>
<dbReference type="InterPro" id="IPR029030">
    <property type="entry name" value="Caspase-like_dom_sf"/>
</dbReference>
<reference evidence="3" key="2">
    <citation type="submission" date="2025-09" db="UniProtKB">
        <authorList>
            <consortium name="Ensembl"/>
        </authorList>
    </citation>
    <scope>IDENTIFICATION</scope>
</reference>
<dbReference type="InterPro" id="IPR013320">
    <property type="entry name" value="ConA-like_dom_sf"/>
</dbReference>
<dbReference type="Pfam" id="PF00656">
    <property type="entry name" value="Peptidase_C14"/>
    <property type="match status" value="1"/>
</dbReference>
<dbReference type="InterPro" id="IPR001870">
    <property type="entry name" value="B30.2/SPRY"/>
</dbReference>
<reference evidence="3" key="1">
    <citation type="submission" date="2025-08" db="UniProtKB">
        <authorList>
            <consortium name="Ensembl"/>
        </authorList>
    </citation>
    <scope>IDENTIFICATION</scope>
</reference>
<dbReference type="Gene3D" id="2.60.120.920">
    <property type="match status" value="1"/>
</dbReference>
<dbReference type="InterPro" id="IPR003877">
    <property type="entry name" value="SPRY_dom"/>
</dbReference>
<keyword evidence="4" id="KW-1185">Reference proteome</keyword>
<dbReference type="KEGG" id="cpic:101938988"/>
<dbReference type="InterPro" id="IPR001309">
    <property type="entry name" value="Pept_C14_p20"/>
</dbReference>
<dbReference type="Pfam" id="PF00622">
    <property type="entry name" value="SPRY"/>
    <property type="match status" value="1"/>
</dbReference>
<evidence type="ECO:0000256" key="2">
    <source>
        <dbReference type="RuleBase" id="RU003971"/>
    </source>
</evidence>
<dbReference type="InterPro" id="IPR043136">
    <property type="entry name" value="B30.2/SPRY_sf"/>
</dbReference>
<name>A0A8C3HP47_CHRPI</name>
<dbReference type="OrthoDB" id="6097640at2759"/>
<evidence type="ECO:0000313" key="3">
    <source>
        <dbReference type="Ensembl" id="ENSCPBP00000021268.1"/>
    </source>
</evidence>
<dbReference type="PROSITE" id="PS50207">
    <property type="entry name" value="CASPASE_P10"/>
    <property type="match status" value="1"/>
</dbReference>
<protein>
    <submittedName>
        <fullName evidence="3">Uncharacterized protein</fullName>
    </submittedName>
</protein>
<dbReference type="SMART" id="SM00449">
    <property type="entry name" value="SPRY"/>
    <property type="match status" value="1"/>
</dbReference>
<dbReference type="CDD" id="cd13733">
    <property type="entry name" value="SPRY_PRY_C-I_1"/>
    <property type="match status" value="1"/>
</dbReference>
<dbReference type="InterPro" id="IPR052039">
    <property type="entry name" value="Caspase-related_regulators"/>
</dbReference>
<proteinExistence type="inferred from homology"/>
<dbReference type="GeneTree" id="ENSGT00940000162117"/>
<dbReference type="SUPFAM" id="SSF52129">
    <property type="entry name" value="Caspase-like"/>
    <property type="match status" value="1"/>
</dbReference>
<dbReference type="PRINTS" id="PR00376">
    <property type="entry name" value="IL1BCENZYME"/>
</dbReference>
<dbReference type="SMART" id="SM00115">
    <property type="entry name" value="CASc"/>
    <property type="match status" value="1"/>
</dbReference>
<dbReference type="PANTHER" id="PTHR22576:SF41">
    <property type="entry name" value="CASPASE 14, APOPTOSIS-RELATED CYSTEINE PEPTIDASE"/>
    <property type="match status" value="1"/>
</dbReference>
<dbReference type="InterPro" id="IPR011600">
    <property type="entry name" value="Pept_C14_caspase"/>
</dbReference>
<dbReference type="PROSITE" id="PS01122">
    <property type="entry name" value="CASPASE_CYS"/>
    <property type="match status" value="1"/>
</dbReference>
<dbReference type="InterPro" id="IPR006574">
    <property type="entry name" value="PRY"/>
</dbReference>
<dbReference type="InterPro" id="IPR003879">
    <property type="entry name" value="Butyrophylin_SPRY"/>
</dbReference>
<comment type="similarity">
    <text evidence="1 2">Belongs to the peptidase C14A family.</text>
</comment>
<dbReference type="Pfam" id="PF13765">
    <property type="entry name" value="PRY"/>
    <property type="match status" value="1"/>
</dbReference>
<dbReference type="FunFam" id="2.60.120.920:FF:000004">
    <property type="entry name" value="Butyrophilin subfamily 1 member A1"/>
    <property type="match status" value="1"/>
</dbReference>
<dbReference type="Ensembl" id="ENSCPBT00000025021.1">
    <property type="protein sequence ID" value="ENSCPBP00000021268.1"/>
    <property type="gene ID" value="ENSCPBG00000015280.1"/>
</dbReference>
<evidence type="ECO:0000313" key="4">
    <source>
        <dbReference type="Proteomes" id="UP000694380"/>
    </source>
</evidence>
<dbReference type="PROSITE" id="PS50208">
    <property type="entry name" value="CASPASE_P20"/>
    <property type="match status" value="1"/>
</dbReference>
<dbReference type="AlphaFoldDB" id="A0A8C3HP47"/>
<dbReference type="GO" id="GO:0004197">
    <property type="term" value="F:cysteine-type endopeptidase activity"/>
    <property type="evidence" value="ECO:0007669"/>
    <property type="project" value="InterPro"/>
</dbReference>
<dbReference type="Gene3D" id="3.40.50.1460">
    <property type="match status" value="1"/>
</dbReference>
<dbReference type="PANTHER" id="PTHR22576">
    <property type="entry name" value="MUCOSA ASSOCIATED LYMPHOID TISSUE LYMPHOMA TRANSLOCATION PROTEIN 1/PARACASPASE"/>
    <property type="match status" value="1"/>
</dbReference>
<dbReference type="PRINTS" id="PR01407">
    <property type="entry name" value="BUTYPHLNCDUF"/>
</dbReference>
<dbReference type="CDD" id="cd00032">
    <property type="entry name" value="CASc"/>
    <property type="match status" value="1"/>
</dbReference>
<evidence type="ECO:0000256" key="1">
    <source>
        <dbReference type="ARBA" id="ARBA00010134"/>
    </source>
</evidence>
<dbReference type="InterPro" id="IPR002138">
    <property type="entry name" value="Pept_C14_p10"/>
</dbReference>
<dbReference type="InterPro" id="IPR015917">
    <property type="entry name" value="Pept_C14A"/>
</dbReference>
<sequence length="574" mass="64842">MASWGTICSEHQMPLLWCCEKDNAEVQTQVFEDSYHIRTILEMMDTKDPSGLNLPPYPPALSHLISKNRLLEPSMNAAPQVRSGKGKPPTLTNYPPQQPTGVYDMSRARLALTLCVLKDRLGAEKDLEALGKMFKALGFENEVVKDPSAEDFKRKLVTFREAIDARKDLVSCSFIILMAHGNSGFVKASDGRHVKLEELFAEMTNETCRALRGKPKVFVIQACRGDKKDKGVLVKDSDVSDFSATRSFSTSSVRNDQDVMKLIPTHSDSLFIYSSAPGYVSYRNIQSGTWLIQSLVEVFTRSQGLHILELMTEVIRRVSEKSFQKTSGGKIENRTASPVFQSSMQKLLYVQPCAPVSGSPIDQLSREMEKLSSGKLPGKKEDLTLDPATAHPLLEISKDGKEVKCGSFTKTVSPSRRRFYTANCVVARQSFSAGRHYWEVSVGRKKRWNLGVVSERAKRRGRLIEKKYWWLPWSGEVCAEGYWLIGYNQEKLEKPYWAFDTNPMPFRCNSRPQIIRVYLDYAGGEVTFYNADDPSNLIPLYTFYNADFRSAPVYPVFDPCWHDNGGNTQPLKIL</sequence>
<dbReference type="GO" id="GO:0006508">
    <property type="term" value="P:proteolysis"/>
    <property type="evidence" value="ECO:0007669"/>
    <property type="project" value="InterPro"/>
</dbReference>
<accession>A0A8C3HP47</accession>
<dbReference type="PROSITE" id="PS50188">
    <property type="entry name" value="B302_SPRY"/>
    <property type="match status" value="1"/>
</dbReference>
<dbReference type="Proteomes" id="UP000694380">
    <property type="component" value="Unplaced"/>
</dbReference>